<reference evidence="13 14" key="1">
    <citation type="submission" date="2018-06" db="EMBL/GenBank/DDBJ databases">
        <title>Extensive metabolic versatility and redundancy in microbially diverse, dynamic hydrothermal sediments.</title>
        <authorList>
            <person name="Dombrowski N."/>
            <person name="Teske A."/>
            <person name="Baker B.J."/>
        </authorList>
    </citation>
    <scope>NUCLEOTIDE SEQUENCE [LARGE SCALE GENOMIC DNA]</scope>
    <source>
        <strain evidence="12">B20_G2</strain>
        <strain evidence="11">B29_G17</strain>
    </source>
</reference>
<dbReference type="GO" id="GO:0000177">
    <property type="term" value="C:cytoplasmic exosome (RNase complex)"/>
    <property type="evidence" value="ECO:0007669"/>
    <property type="project" value="TreeGrafter"/>
</dbReference>
<dbReference type="InterPro" id="IPR011807">
    <property type="entry name" value="Rrp41"/>
</dbReference>
<evidence type="ECO:0000313" key="11">
    <source>
        <dbReference type="EMBL" id="RLE51500.1"/>
    </source>
</evidence>
<dbReference type="Pfam" id="PF03725">
    <property type="entry name" value="RNase_PH_C"/>
    <property type="match status" value="1"/>
</dbReference>
<evidence type="ECO:0000256" key="5">
    <source>
        <dbReference type="ARBA" id="ARBA00022835"/>
    </source>
</evidence>
<evidence type="ECO:0000256" key="7">
    <source>
        <dbReference type="ARBA" id="ARBA00062149"/>
    </source>
</evidence>
<evidence type="ECO:0000313" key="14">
    <source>
        <dbReference type="Proteomes" id="UP000269499"/>
    </source>
</evidence>
<dbReference type="Proteomes" id="UP000268446">
    <property type="component" value="Unassembled WGS sequence"/>
</dbReference>
<dbReference type="SUPFAM" id="SSF55666">
    <property type="entry name" value="Ribonuclease PH domain 2-like"/>
    <property type="match status" value="1"/>
</dbReference>
<proteinExistence type="inferred from homology"/>
<dbReference type="PANTHER" id="PTHR11953:SF0">
    <property type="entry name" value="EXOSOME COMPLEX COMPONENT RRP41"/>
    <property type="match status" value="1"/>
</dbReference>
<comment type="caution">
    <text evidence="11">The sequence shown here is derived from an EMBL/GenBank/DDBJ whole genome shotgun (WGS) entry which is preliminary data.</text>
</comment>
<comment type="subunit">
    <text evidence="7 8">Component of the archaeal exosome complex. Forms a hexameric ring-like arrangement composed of 3 Rrp41-Rrp42 heterodimers. The hexameric ring associates with a trimer of Rrp4 and/or Csl4 subunits.</text>
</comment>
<evidence type="ECO:0000313" key="12">
    <source>
        <dbReference type="EMBL" id="RLE54810.1"/>
    </source>
</evidence>
<dbReference type="EMBL" id="QMQZ01000052">
    <property type="protein sequence ID" value="RLE51500.1"/>
    <property type="molecule type" value="Genomic_DNA"/>
</dbReference>
<dbReference type="AlphaFoldDB" id="A0A497EXQ7"/>
<dbReference type="NCBIfam" id="TIGR02065">
    <property type="entry name" value="ECX1"/>
    <property type="match status" value="1"/>
</dbReference>
<keyword evidence="5 8" id="KW-0271">Exosome</keyword>
<dbReference type="InterPro" id="IPR020568">
    <property type="entry name" value="Ribosomal_Su5_D2-typ_SF"/>
</dbReference>
<sequence length="251" mass="27745">MSEERIVLIDERGLRVDGRKPDELRPLKIEVGVLANANGSAYIEQGKSKLLVAVYGPRELHPKHLALPDRALLRCRYHMAPFSVEERKSPAPSRREIELSKVIREALEPAILLDRFPRTAIDVFIEVLEADGGTRCAAVTAASVALADAGIPMRDLVVACAVGKVDGQIVVDLCDLEDKYGEVDMPVAYMPSKGVVTLLQMDGILTREEFEKAFKMALEACEKIYQVQKDALRRKFGGVQEESVEEVSGDK</sequence>
<dbReference type="SUPFAM" id="SSF54211">
    <property type="entry name" value="Ribosomal protein S5 domain 2-like"/>
    <property type="match status" value="1"/>
</dbReference>
<accession>A0A497EXQ7</accession>
<dbReference type="EMBL" id="QMRA01000015">
    <property type="protein sequence ID" value="RLE54810.1"/>
    <property type="molecule type" value="Genomic_DNA"/>
</dbReference>
<feature type="domain" description="Exoribonuclease phosphorolytic" evidence="10">
    <location>
        <begin position="155"/>
        <end position="220"/>
    </location>
</feature>
<dbReference type="InterPro" id="IPR001247">
    <property type="entry name" value="ExoRNase_PH_dom1"/>
</dbReference>
<organism evidence="11 13">
    <name type="scientific">Thermoproteota archaeon</name>
    <dbReference type="NCBI Taxonomy" id="2056631"/>
    <lineage>
        <taxon>Archaea</taxon>
        <taxon>Thermoproteota</taxon>
    </lineage>
</organism>
<dbReference type="Pfam" id="PF01138">
    <property type="entry name" value="RNase_PH"/>
    <property type="match status" value="1"/>
</dbReference>
<evidence type="ECO:0000259" key="10">
    <source>
        <dbReference type="Pfam" id="PF03725"/>
    </source>
</evidence>
<dbReference type="GO" id="GO:0000175">
    <property type="term" value="F:3'-5'-RNA exonuclease activity"/>
    <property type="evidence" value="ECO:0007669"/>
    <property type="project" value="UniProtKB-UniRule"/>
</dbReference>
<name>A0A497EXQ7_9CREN</name>
<dbReference type="FunFam" id="3.30.230.70:FF:000004">
    <property type="entry name" value="Exosome complex component Rrp41"/>
    <property type="match status" value="1"/>
</dbReference>
<evidence type="ECO:0000256" key="6">
    <source>
        <dbReference type="ARBA" id="ARBA00022839"/>
    </source>
</evidence>
<dbReference type="GO" id="GO:0003723">
    <property type="term" value="F:RNA binding"/>
    <property type="evidence" value="ECO:0007669"/>
    <property type="project" value="TreeGrafter"/>
</dbReference>
<dbReference type="InterPro" id="IPR036345">
    <property type="entry name" value="ExoRNase_PH_dom2_sf"/>
</dbReference>
<dbReference type="InterPro" id="IPR050080">
    <property type="entry name" value="RNase_PH"/>
</dbReference>
<keyword evidence="2 8" id="KW-0963">Cytoplasm</keyword>
<dbReference type="CDD" id="cd11366">
    <property type="entry name" value="RNase_PH_archRRP41"/>
    <property type="match status" value="1"/>
</dbReference>
<dbReference type="InterPro" id="IPR027408">
    <property type="entry name" value="PNPase/RNase_PH_dom_sf"/>
</dbReference>
<evidence type="ECO:0000313" key="13">
    <source>
        <dbReference type="Proteomes" id="UP000268446"/>
    </source>
</evidence>
<protein>
    <recommendedName>
        <fullName evidence="8">Exosome complex component Rrp41</fullName>
        <ecNumber evidence="8">3.1.13.-</ecNumber>
    </recommendedName>
</protein>
<dbReference type="Proteomes" id="UP000269499">
    <property type="component" value="Unassembled WGS sequence"/>
</dbReference>
<dbReference type="EC" id="3.1.13.-" evidence="8"/>
<evidence type="ECO:0000256" key="3">
    <source>
        <dbReference type="ARBA" id="ARBA00022722"/>
    </source>
</evidence>
<keyword evidence="4 8" id="KW-0378">Hydrolase</keyword>
<comment type="subcellular location">
    <subcellularLocation>
        <location evidence="1 8">Cytoplasm</location>
    </subcellularLocation>
</comment>
<dbReference type="InterPro" id="IPR015847">
    <property type="entry name" value="ExoRNase_PH_dom2"/>
</dbReference>
<dbReference type="GO" id="GO:0016075">
    <property type="term" value="P:rRNA catabolic process"/>
    <property type="evidence" value="ECO:0007669"/>
    <property type="project" value="TreeGrafter"/>
</dbReference>
<comment type="function">
    <text evidence="8">Catalytic component of the exosome, which is a complex involved in RNA degradation. Has 3'-&gt;5' exoribonuclease activity. Can also synthesize heteropolymeric RNA-tails.</text>
</comment>
<dbReference type="Gene3D" id="3.30.230.70">
    <property type="entry name" value="GHMP Kinase, N-terminal domain"/>
    <property type="match status" value="1"/>
</dbReference>
<dbReference type="PANTHER" id="PTHR11953">
    <property type="entry name" value="EXOSOME COMPLEX COMPONENT"/>
    <property type="match status" value="1"/>
</dbReference>
<gene>
    <name evidence="8" type="primary">rrp41</name>
    <name evidence="11" type="ORF">DRJ20_02050</name>
    <name evidence="12" type="ORF">DRJ26_01435</name>
</gene>
<keyword evidence="3 8" id="KW-0540">Nuclease</keyword>
<feature type="domain" description="Exoribonuclease phosphorolytic" evidence="9">
    <location>
        <begin position="23"/>
        <end position="152"/>
    </location>
</feature>
<dbReference type="HAMAP" id="MF_00591">
    <property type="entry name" value="Exosome_Rrp41"/>
    <property type="match status" value="1"/>
</dbReference>
<evidence type="ECO:0000256" key="8">
    <source>
        <dbReference type="HAMAP-Rule" id="MF_00591"/>
    </source>
</evidence>
<dbReference type="GO" id="GO:0010467">
    <property type="term" value="P:gene expression"/>
    <property type="evidence" value="ECO:0007669"/>
    <property type="project" value="UniProtKB-ARBA"/>
</dbReference>
<evidence type="ECO:0000256" key="1">
    <source>
        <dbReference type="ARBA" id="ARBA00004496"/>
    </source>
</evidence>
<comment type="similarity">
    <text evidence="8">Belongs to the RNase PH family. Rrp41 subfamily.</text>
</comment>
<dbReference type="GO" id="GO:0000956">
    <property type="term" value="P:nuclear-transcribed mRNA catabolic process"/>
    <property type="evidence" value="ECO:0007669"/>
    <property type="project" value="UniProtKB-ARBA"/>
</dbReference>
<evidence type="ECO:0000256" key="2">
    <source>
        <dbReference type="ARBA" id="ARBA00022490"/>
    </source>
</evidence>
<evidence type="ECO:0000256" key="4">
    <source>
        <dbReference type="ARBA" id="ARBA00022801"/>
    </source>
</evidence>
<evidence type="ECO:0000259" key="9">
    <source>
        <dbReference type="Pfam" id="PF01138"/>
    </source>
</evidence>
<keyword evidence="6 8" id="KW-0269">Exonuclease</keyword>